<dbReference type="Gene3D" id="3.40.50.720">
    <property type="entry name" value="NAD(P)-binding Rossmann-like Domain"/>
    <property type="match status" value="1"/>
</dbReference>
<protein>
    <submittedName>
        <fullName evidence="3">NADPH:quinone reductase</fullName>
    </submittedName>
</protein>
<dbReference type="Proteomes" id="UP000198546">
    <property type="component" value="Chromosome i"/>
</dbReference>
<organism evidence="3 4">
    <name type="scientific">Auraticoccus monumenti</name>
    <dbReference type="NCBI Taxonomy" id="675864"/>
    <lineage>
        <taxon>Bacteria</taxon>
        <taxon>Bacillati</taxon>
        <taxon>Actinomycetota</taxon>
        <taxon>Actinomycetes</taxon>
        <taxon>Propionibacteriales</taxon>
        <taxon>Propionibacteriaceae</taxon>
        <taxon>Auraticoccus</taxon>
    </lineage>
</organism>
<feature type="domain" description="Enoyl reductase (ER)" evidence="2">
    <location>
        <begin position="16"/>
        <end position="319"/>
    </location>
</feature>
<dbReference type="SMART" id="SM00829">
    <property type="entry name" value="PKS_ER"/>
    <property type="match status" value="1"/>
</dbReference>
<dbReference type="InterPro" id="IPR020843">
    <property type="entry name" value="ER"/>
</dbReference>
<dbReference type="SUPFAM" id="SSF51735">
    <property type="entry name" value="NAD(P)-binding Rossmann-fold domains"/>
    <property type="match status" value="1"/>
</dbReference>
<keyword evidence="4" id="KW-1185">Reference proteome</keyword>
<dbReference type="InterPro" id="IPR050700">
    <property type="entry name" value="YIM1/Zinc_Alcohol_DH_Fams"/>
</dbReference>
<dbReference type="PANTHER" id="PTHR11695:SF294">
    <property type="entry name" value="RETICULON-4-INTERACTING PROTEIN 1, MITOCHONDRIAL"/>
    <property type="match status" value="1"/>
</dbReference>
<evidence type="ECO:0000313" key="4">
    <source>
        <dbReference type="Proteomes" id="UP000198546"/>
    </source>
</evidence>
<keyword evidence="1" id="KW-0560">Oxidoreductase</keyword>
<gene>
    <name evidence="3" type="ORF">SAMN04489747_2944</name>
</gene>
<dbReference type="Pfam" id="PF13602">
    <property type="entry name" value="ADH_zinc_N_2"/>
    <property type="match status" value="1"/>
</dbReference>
<evidence type="ECO:0000259" key="2">
    <source>
        <dbReference type="SMART" id="SM00829"/>
    </source>
</evidence>
<dbReference type="GO" id="GO:0008270">
    <property type="term" value="F:zinc ion binding"/>
    <property type="evidence" value="ECO:0007669"/>
    <property type="project" value="InterPro"/>
</dbReference>
<dbReference type="Gene3D" id="3.90.180.10">
    <property type="entry name" value="Medium-chain alcohol dehydrogenases, catalytic domain"/>
    <property type="match status" value="1"/>
</dbReference>
<name>A0A1G7BGK4_9ACTN</name>
<dbReference type="PANTHER" id="PTHR11695">
    <property type="entry name" value="ALCOHOL DEHYDROGENASE RELATED"/>
    <property type="match status" value="1"/>
</dbReference>
<dbReference type="PROSITE" id="PS01162">
    <property type="entry name" value="QOR_ZETA_CRYSTAL"/>
    <property type="match status" value="1"/>
</dbReference>
<dbReference type="InterPro" id="IPR036291">
    <property type="entry name" value="NAD(P)-bd_dom_sf"/>
</dbReference>
<dbReference type="SUPFAM" id="SSF50129">
    <property type="entry name" value="GroES-like"/>
    <property type="match status" value="1"/>
</dbReference>
<evidence type="ECO:0000256" key="1">
    <source>
        <dbReference type="ARBA" id="ARBA00023002"/>
    </source>
</evidence>
<dbReference type="STRING" id="675864.SAMN04489747_2944"/>
<dbReference type="GO" id="GO:0016491">
    <property type="term" value="F:oxidoreductase activity"/>
    <property type="evidence" value="ECO:0007669"/>
    <property type="project" value="UniProtKB-KW"/>
</dbReference>
<dbReference type="Pfam" id="PF08240">
    <property type="entry name" value="ADH_N"/>
    <property type="match status" value="1"/>
</dbReference>
<dbReference type="InterPro" id="IPR013154">
    <property type="entry name" value="ADH-like_N"/>
</dbReference>
<evidence type="ECO:0000313" key="3">
    <source>
        <dbReference type="EMBL" id="SDE25880.1"/>
    </source>
</evidence>
<dbReference type="AlphaFoldDB" id="A0A1G7BGK4"/>
<sequence length="327" mass="33899">MTASTMQAARYHRYGDPTDVLQVDEVPRVAPGAGEVQVRVSGAGAGGGEPAIMAGRLRRLLRTRFPAGVGVDFAGTVSAVGSGVGTRRVGDAVWGLVPHRTFGSIAEYVTVPHSRVAPAPRDLDLVLAASLPAAGTTVLTALQDKARLRPGERLLVRGASGGVGAVAVQLGRSMGAHVTGLASRANLDWVRGLGADEVVDYLATDADALGTFDVVLDLVGTDLDGYLRRLAPGGRLLPLALDPGSPLRTLVAMGWANLRTRGRVPSFSNDPSQAQLTRLTRLVESGVLQPTVDSEVPLQATAAAFERLRSGGVRGKVVIAMGPGATR</sequence>
<accession>A0A1G7BGK4</accession>
<reference evidence="3 4" key="1">
    <citation type="submission" date="2016-10" db="EMBL/GenBank/DDBJ databases">
        <authorList>
            <person name="de Groot N.N."/>
        </authorList>
    </citation>
    <scope>NUCLEOTIDE SEQUENCE [LARGE SCALE GENOMIC DNA]</scope>
    <source>
        <strain evidence="3 4">MON 2.2</strain>
    </source>
</reference>
<dbReference type="InterPro" id="IPR002364">
    <property type="entry name" value="Quin_OxRdtase/zeta-crystal_CS"/>
</dbReference>
<dbReference type="InterPro" id="IPR011032">
    <property type="entry name" value="GroES-like_sf"/>
</dbReference>
<proteinExistence type="predicted"/>
<dbReference type="RefSeq" id="WP_197679060.1">
    <property type="nucleotide sequence ID" value="NZ_LT629688.1"/>
</dbReference>
<dbReference type="EMBL" id="LT629688">
    <property type="protein sequence ID" value="SDE25880.1"/>
    <property type="molecule type" value="Genomic_DNA"/>
</dbReference>
<dbReference type="CDD" id="cd08267">
    <property type="entry name" value="MDR1"/>
    <property type="match status" value="1"/>
</dbReference>